<dbReference type="InterPro" id="IPR029526">
    <property type="entry name" value="PGBD"/>
</dbReference>
<keyword evidence="3" id="KW-1185">Reference proteome</keyword>
<protein>
    <recommendedName>
        <fullName evidence="1">PiggyBac transposable element-derived protein domain-containing protein</fullName>
    </recommendedName>
</protein>
<comment type="caution">
    <text evidence="2">The sequence shown here is derived from an EMBL/GenBank/DDBJ whole genome shotgun (WGS) entry which is preliminary data.</text>
</comment>
<evidence type="ECO:0000259" key="1">
    <source>
        <dbReference type="Pfam" id="PF13843"/>
    </source>
</evidence>
<evidence type="ECO:0000313" key="3">
    <source>
        <dbReference type="Proteomes" id="UP000827092"/>
    </source>
</evidence>
<gene>
    <name evidence="2" type="ORF">JTE90_012598</name>
</gene>
<organism evidence="2 3">
    <name type="scientific">Oedothorax gibbosus</name>
    <dbReference type="NCBI Taxonomy" id="931172"/>
    <lineage>
        <taxon>Eukaryota</taxon>
        <taxon>Metazoa</taxon>
        <taxon>Ecdysozoa</taxon>
        <taxon>Arthropoda</taxon>
        <taxon>Chelicerata</taxon>
        <taxon>Arachnida</taxon>
        <taxon>Araneae</taxon>
        <taxon>Araneomorphae</taxon>
        <taxon>Entelegynae</taxon>
        <taxon>Araneoidea</taxon>
        <taxon>Linyphiidae</taxon>
        <taxon>Erigoninae</taxon>
        <taxon>Oedothorax</taxon>
    </lineage>
</organism>
<dbReference type="Proteomes" id="UP000827092">
    <property type="component" value="Unassembled WGS sequence"/>
</dbReference>
<dbReference type="PANTHER" id="PTHR47272">
    <property type="entry name" value="DDE_TNP_1_7 DOMAIN-CONTAINING PROTEIN"/>
    <property type="match status" value="1"/>
</dbReference>
<dbReference type="EMBL" id="JAFNEN010000187">
    <property type="protein sequence ID" value="KAG8190312.1"/>
    <property type="molecule type" value="Genomic_DNA"/>
</dbReference>
<proteinExistence type="predicted"/>
<evidence type="ECO:0000313" key="2">
    <source>
        <dbReference type="EMBL" id="KAG8190312.1"/>
    </source>
</evidence>
<dbReference type="AlphaFoldDB" id="A0AAV6V1X4"/>
<sequence>MYWESEFQYPPVADIISRDRFLALRKNFHIVEVNRPLENENKLWKVQPILDAFKEVCLARDHNTYSIDEQMIPFTGRCPVRQFVKNKPRPVGLKNFVLCTSAGLVLDFEIYTKGQQLG</sequence>
<dbReference type="Pfam" id="PF13843">
    <property type="entry name" value="DDE_Tnp_1_7"/>
    <property type="match status" value="1"/>
</dbReference>
<name>A0AAV6V1X4_9ARAC</name>
<feature type="domain" description="PiggyBac transposable element-derived protein" evidence="1">
    <location>
        <begin position="1"/>
        <end position="113"/>
    </location>
</feature>
<accession>A0AAV6V1X4</accession>
<reference evidence="2 3" key="1">
    <citation type="journal article" date="2022" name="Nat. Ecol. Evol.">
        <title>A masculinizing supergene underlies an exaggerated male reproductive morph in a spider.</title>
        <authorList>
            <person name="Hendrickx F."/>
            <person name="De Corte Z."/>
            <person name="Sonet G."/>
            <person name="Van Belleghem S.M."/>
            <person name="Kostlbacher S."/>
            <person name="Vangestel C."/>
        </authorList>
    </citation>
    <scope>NUCLEOTIDE SEQUENCE [LARGE SCALE GENOMIC DNA]</scope>
    <source>
        <strain evidence="2">W744_W776</strain>
    </source>
</reference>